<dbReference type="HOGENOM" id="CLU_041458_0_1_1"/>
<proteinExistence type="predicted"/>
<protein>
    <submittedName>
        <fullName evidence="2">Uncharacterized protein</fullName>
    </submittedName>
</protein>
<feature type="region of interest" description="Disordered" evidence="1">
    <location>
        <begin position="280"/>
        <end position="338"/>
    </location>
</feature>
<organism evidence="2 3">
    <name type="scientific">Rhinocladiella mackenziei CBS 650.93</name>
    <dbReference type="NCBI Taxonomy" id="1442369"/>
    <lineage>
        <taxon>Eukaryota</taxon>
        <taxon>Fungi</taxon>
        <taxon>Dikarya</taxon>
        <taxon>Ascomycota</taxon>
        <taxon>Pezizomycotina</taxon>
        <taxon>Eurotiomycetes</taxon>
        <taxon>Chaetothyriomycetidae</taxon>
        <taxon>Chaetothyriales</taxon>
        <taxon>Herpotrichiellaceae</taxon>
        <taxon>Rhinocladiella</taxon>
    </lineage>
</organism>
<dbReference type="STRING" id="1442369.A0A0D2JGF2"/>
<feature type="compositionally biased region" description="Polar residues" evidence="1">
    <location>
        <begin position="285"/>
        <end position="301"/>
    </location>
</feature>
<evidence type="ECO:0000256" key="1">
    <source>
        <dbReference type="SAM" id="MobiDB-lite"/>
    </source>
</evidence>
<dbReference type="Proteomes" id="UP000053617">
    <property type="component" value="Unassembled WGS sequence"/>
</dbReference>
<accession>A0A0D2JGF2</accession>
<evidence type="ECO:0000313" key="2">
    <source>
        <dbReference type="EMBL" id="KIX08415.1"/>
    </source>
</evidence>
<sequence length="401" mass="44017">MARDMDAHSSFLYLVENLPSWQATIDSLSVHAAQKNAEFGAEYARLVNQIRPKRRKTPSVASIHTHDAESPIESPTTSSNVDDVASPSDRVDINPLDAENRCLYVQARRKRKPDQSLRSGASGPPQFRNKNQVVVYYDGYLQEQLDSMVKLIGVGRNNLRKGKNALAAAKGFRLPTLTTRSGQGYPSLENIKSTMISRNASTLLQGKQSRGPRGQPASDDETAFFQVDKQLEIIQSLCETAAHQFLRDGDCRTELDSIHQKFDLVLEQAKTTAESLKKLRGESRALSQDGTDNQGSIGSDHNNNNNNCAHSDTTISTQPSMEGLKTPKIGAAPDPSPLILSHTMEDMKSRGALFRAPEIPPDTTAAVLMADTIEVDDASDQSSIEVDISQYRLTSPRRAVV</sequence>
<evidence type="ECO:0000313" key="3">
    <source>
        <dbReference type="Proteomes" id="UP000053617"/>
    </source>
</evidence>
<dbReference type="VEuPathDB" id="FungiDB:Z518_03071"/>
<dbReference type="AlphaFoldDB" id="A0A0D2JGF2"/>
<keyword evidence="3" id="KW-1185">Reference proteome</keyword>
<feature type="compositionally biased region" description="Polar residues" evidence="1">
    <location>
        <begin position="308"/>
        <end position="320"/>
    </location>
</feature>
<dbReference type="GeneID" id="25291142"/>
<dbReference type="RefSeq" id="XP_013275551.1">
    <property type="nucleotide sequence ID" value="XM_013420097.1"/>
</dbReference>
<dbReference type="OrthoDB" id="3886346at2759"/>
<feature type="region of interest" description="Disordered" evidence="1">
    <location>
        <begin position="54"/>
        <end position="92"/>
    </location>
</feature>
<reference evidence="2 3" key="1">
    <citation type="submission" date="2015-01" db="EMBL/GenBank/DDBJ databases">
        <title>The Genome Sequence of Rhinocladiella mackenzie CBS 650.93.</title>
        <authorList>
            <consortium name="The Broad Institute Genomics Platform"/>
            <person name="Cuomo C."/>
            <person name="de Hoog S."/>
            <person name="Gorbushina A."/>
            <person name="Stielow B."/>
            <person name="Teixiera M."/>
            <person name="Abouelleil A."/>
            <person name="Chapman S.B."/>
            <person name="Priest M."/>
            <person name="Young S.K."/>
            <person name="Wortman J."/>
            <person name="Nusbaum C."/>
            <person name="Birren B."/>
        </authorList>
    </citation>
    <scope>NUCLEOTIDE SEQUENCE [LARGE SCALE GENOMIC DNA]</scope>
    <source>
        <strain evidence="2 3">CBS 650.93</strain>
    </source>
</reference>
<name>A0A0D2JGF2_9EURO</name>
<dbReference type="EMBL" id="KN847476">
    <property type="protein sequence ID" value="KIX08415.1"/>
    <property type="molecule type" value="Genomic_DNA"/>
</dbReference>
<gene>
    <name evidence="2" type="ORF">Z518_03071</name>
</gene>